<gene>
    <name evidence="2" type="ORF">Q3O60_11665</name>
</gene>
<dbReference type="Proteomes" id="UP001231616">
    <property type="component" value="Unassembled WGS sequence"/>
</dbReference>
<dbReference type="PROSITE" id="PS00409">
    <property type="entry name" value="PROKAR_NTER_METHYL"/>
    <property type="match status" value="1"/>
</dbReference>
<dbReference type="InterPro" id="IPR012902">
    <property type="entry name" value="N_methyl_site"/>
</dbReference>
<sequence length="321" mass="36423">MKRPWSRQSGVSLVELMIAAALALSLFAILMVTTSRQQQMSRESMQLAMLQQQGQLLLNLLQSELQHIGFWAGFSLQHIDAAAASFNPVQGECISLPDDSGSFPRADLRLVPLYAELGSGSGISCMGQAVEQGTIIQFKRLVAQPFHYHELKENRYYLQIQPSGLTVVDSETAVNEADTEFWPYAHQLFYVQKQGDIPVLMRKRLIRSQAGFPRMHTDSLMDGVEVLYVELGVDTSQDGRANYFASPHQLQPEHWYQQHSRIVAISYYFIIRSLESDPGYQNDLVYPMGQMSFQAPGDHYRRLMLQSTLYFHNVNRQLQGG</sequence>
<dbReference type="EMBL" id="JAUZVZ010000015">
    <property type="protein sequence ID" value="MDP4536850.1"/>
    <property type="molecule type" value="Genomic_DNA"/>
</dbReference>
<evidence type="ECO:0000313" key="3">
    <source>
        <dbReference type="Proteomes" id="UP001231616"/>
    </source>
</evidence>
<evidence type="ECO:0000313" key="2">
    <source>
        <dbReference type="EMBL" id="MDP4536850.1"/>
    </source>
</evidence>
<keyword evidence="1" id="KW-0472">Membrane</keyword>
<dbReference type="Pfam" id="PF16074">
    <property type="entry name" value="PilW"/>
    <property type="match status" value="1"/>
</dbReference>
<accession>A0ABT9H0P5</accession>
<organism evidence="2 3">
    <name type="scientific">Alkalimonas collagenimarina</name>
    <dbReference type="NCBI Taxonomy" id="400390"/>
    <lineage>
        <taxon>Bacteria</taxon>
        <taxon>Pseudomonadati</taxon>
        <taxon>Pseudomonadota</taxon>
        <taxon>Gammaproteobacteria</taxon>
        <taxon>Alkalimonas</taxon>
    </lineage>
</organism>
<proteinExistence type="predicted"/>
<dbReference type="RefSeq" id="WP_305894115.1">
    <property type="nucleotide sequence ID" value="NZ_JAUZVZ010000015.1"/>
</dbReference>
<dbReference type="InterPro" id="IPR032092">
    <property type="entry name" value="PilW"/>
</dbReference>
<evidence type="ECO:0000256" key="1">
    <source>
        <dbReference type="SAM" id="Phobius"/>
    </source>
</evidence>
<protein>
    <submittedName>
        <fullName evidence="2">PilW family protein</fullName>
    </submittedName>
</protein>
<comment type="caution">
    <text evidence="2">The sequence shown here is derived from an EMBL/GenBank/DDBJ whole genome shotgun (WGS) entry which is preliminary data.</text>
</comment>
<keyword evidence="1" id="KW-0812">Transmembrane</keyword>
<keyword evidence="1" id="KW-1133">Transmembrane helix</keyword>
<feature type="transmembrane region" description="Helical" evidence="1">
    <location>
        <begin position="12"/>
        <end position="32"/>
    </location>
</feature>
<reference evidence="2 3" key="1">
    <citation type="submission" date="2023-08" db="EMBL/GenBank/DDBJ databases">
        <authorList>
            <person name="Joshi A."/>
            <person name="Thite S."/>
        </authorList>
    </citation>
    <scope>NUCLEOTIDE SEQUENCE [LARGE SCALE GENOMIC DNA]</scope>
    <source>
        <strain evidence="2 3">AC40</strain>
    </source>
</reference>
<keyword evidence="3" id="KW-1185">Reference proteome</keyword>
<name>A0ABT9H0P5_9GAMM</name>